<dbReference type="Proteomes" id="UP000241769">
    <property type="component" value="Unassembled WGS sequence"/>
</dbReference>
<sequence length="100" mass="11140">MPFNEPVENHKLIAVDPFDHFTAVDHGSLDYTNCTSVASPSQTIIPRWQRNQHPSSVTLGHPQKCLRGSPPGSIINFHQVDLIKFSQLQTKNSDAAILIH</sequence>
<dbReference type="InParanoid" id="A0A2P6N5G5"/>
<keyword evidence="2" id="KW-1185">Reference proteome</keyword>
<evidence type="ECO:0000313" key="1">
    <source>
        <dbReference type="EMBL" id="PRP79178.1"/>
    </source>
</evidence>
<dbReference type="EMBL" id="MDYQ01000194">
    <property type="protein sequence ID" value="PRP79178.1"/>
    <property type="molecule type" value="Genomic_DNA"/>
</dbReference>
<accession>A0A2P6N5G5</accession>
<dbReference type="OrthoDB" id="8300214at2759"/>
<name>A0A2P6N5G5_9EUKA</name>
<proteinExistence type="predicted"/>
<comment type="caution">
    <text evidence="1">The sequence shown here is derived from an EMBL/GenBank/DDBJ whole genome shotgun (WGS) entry which is preliminary data.</text>
</comment>
<evidence type="ECO:0000313" key="2">
    <source>
        <dbReference type="Proteomes" id="UP000241769"/>
    </source>
</evidence>
<reference evidence="1 2" key="1">
    <citation type="journal article" date="2018" name="Genome Biol. Evol.">
        <title>Multiple Roots of Fruiting Body Formation in Amoebozoa.</title>
        <authorList>
            <person name="Hillmann F."/>
            <person name="Forbes G."/>
            <person name="Novohradska S."/>
            <person name="Ferling I."/>
            <person name="Riege K."/>
            <person name="Groth M."/>
            <person name="Westermann M."/>
            <person name="Marz M."/>
            <person name="Spaller T."/>
            <person name="Winckler T."/>
            <person name="Schaap P."/>
            <person name="Glockner G."/>
        </authorList>
    </citation>
    <scope>NUCLEOTIDE SEQUENCE [LARGE SCALE GENOMIC DNA]</scope>
    <source>
        <strain evidence="1 2">Jena</strain>
    </source>
</reference>
<dbReference type="AlphaFoldDB" id="A0A2P6N5G5"/>
<protein>
    <submittedName>
        <fullName evidence="1">Uncharacterized protein</fullName>
    </submittedName>
</protein>
<organism evidence="1 2">
    <name type="scientific">Planoprotostelium fungivorum</name>
    <dbReference type="NCBI Taxonomy" id="1890364"/>
    <lineage>
        <taxon>Eukaryota</taxon>
        <taxon>Amoebozoa</taxon>
        <taxon>Evosea</taxon>
        <taxon>Variosea</taxon>
        <taxon>Cavosteliida</taxon>
        <taxon>Cavosteliaceae</taxon>
        <taxon>Planoprotostelium</taxon>
    </lineage>
</organism>
<gene>
    <name evidence="1" type="ORF">PROFUN_13058</name>
</gene>